<accession>K0TPV6</accession>
<feature type="region of interest" description="Disordered" evidence="2">
    <location>
        <begin position="264"/>
        <end position="296"/>
    </location>
</feature>
<dbReference type="Proteomes" id="UP000266841">
    <property type="component" value="Unassembled WGS sequence"/>
</dbReference>
<comment type="caution">
    <text evidence="3">The sequence shown here is derived from an EMBL/GenBank/DDBJ whole genome shotgun (WGS) entry which is preliminary data.</text>
</comment>
<feature type="region of interest" description="Disordered" evidence="2">
    <location>
        <begin position="41"/>
        <end position="91"/>
    </location>
</feature>
<evidence type="ECO:0000256" key="2">
    <source>
        <dbReference type="SAM" id="MobiDB-lite"/>
    </source>
</evidence>
<gene>
    <name evidence="3" type="ORF">THAOC_03330</name>
</gene>
<evidence type="ECO:0000313" key="4">
    <source>
        <dbReference type="Proteomes" id="UP000266841"/>
    </source>
</evidence>
<feature type="compositionally biased region" description="Low complexity" evidence="2">
    <location>
        <begin position="267"/>
        <end position="285"/>
    </location>
</feature>
<evidence type="ECO:0000256" key="1">
    <source>
        <dbReference type="SAM" id="Coils"/>
    </source>
</evidence>
<sequence length="346" mass="37649">MDSLLSGLIDCVARPSTTDTPVRVIRKCPSESPTCISALVGEAEGNGPEMPLPALSTSLENNTNSIDTESTRSGSNPPATPNQNDRQSSDSLVRMTGSTSLNSVLTAEGLLFDDARNNFASCVSCGDCSQFYGDTIASQPLSCDGEDNVDDSSVDVTVISNFEAAFTTFLYKNPTFQNMSYRSLQKIRQRLLKESVQNARAEKELRQQLTQLRESKRSTELELQKELLVIVRSRTERETLLRRQITKARADCLKLDGQLLRTAGVGSLTSSPSTPVHSSVQTSSTEQGSPCSPHGAESPVIECLKFDELPSKMEQAHILAEIEKLKVEIANDSMAIACHEAAFAHE</sequence>
<feature type="coiled-coil region" evidence="1">
    <location>
        <begin position="184"/>
        <end position="222"/>
    </location>
</feature>
<dbReference type="OMA" id="MAIACHE"/>
<name>K0TPV6_THAOC</name>
<dbReference type="OrthoDB" id="10651203at2759"/>
<keyword evidence="4" id="KW-1185">Reference proteome</keyword>
<protein>
    <submittedName>
        <fullName evidence="3">Uncharacterized protein</fullName>
    </submittedName>
</protein>
<organism evidence="3 4">
    <name type="scientific">Thalassiosira oceanica</name>
    <name type="common">Marine diatom</name>
    <dbReference type="NCBI Taxonomy" id="159749"/>
    <lineage>
        <taxon>Eukaryota</taxon>
        <taxon>Sar</taxon>
        <taxon>Stramenopiles</taxon>
        <taxon>Ochrophyta</taxon>
        <taxon>Bacillariophyta</taxon>
        <taxon>Coscinodiscophyceae</taxon>
        <taxon>Thalassiosirophycidae</taxon>
        <taxon>Thalassiosirales</taxon>
        <taxon>Thalassiosiraceae</taxon>
        <taxon>Thalassiosira</taxon>
    </lineage>
</organism>
<evidence type="ECO:0000313" key="3">
    <source>
        <dbReference type="EMBL" id="EJK74962.1"/>
    </source>
</evidence>
<dbReference type="AlphaFoldDB" id="K0TPV6"/>
<dbReference type="eggNOG" id="ENOG502T9HZ">
    <property type="taxonomic scope" value="Eukaryota"/>
</dbReference>
<feature type="compositionally biased region" description="Polar residues" evidence="2">
    <location>
        <begin position="55"/>
        <end position="91"/>
    </location>
</feature>
<dbReference type="EMBL" id="AGNL01003223">
    <property type="protein sequence ID" value="EJK74962.1"/>
    <property type="molecule type" value="Genomic_DNA"/>
</dbReference>
<keyword evidence="1" id="KW-0175">Coiled coil</keyword>
<reference evidence="3 4" key="1">
    <citation type="journal article" date="2012" name="Genome Biol.">
        <title>Genome and low-iron response of an oceanic diatom adapted to chronic iron limitation.</title>
        <authorList>
            <person name="Lommer M."/>
            <person name="Specht M."/>
            <person name="Roy A.S."/>
            <person name="Kraemer L."/>
            <person name="Andreson R."/>
            <person name="Gutowska M.A."/>
            <person name="Wolf J."/>
            <person name="Bergner S.V."/>
            <person name="Schilhabel M.B."/>
            <person name="Klostermeier U.C."/>
            <person name="Beiko R.G."/>
            <person name="Rosenstiel P."/>
            <person name="Hippler M."/>
            <person name="Laroche J."/>
        </authorList>
    </citation>
    <scope>NUCLEOTIDE SEQUENCE [LARGE SCALE GENOMIC DNA]</scope>
    <source>
        <strain evidence="3 4">CCMP1005</strain>
    </source>
</reference>
<proteinExistence type="predicted"/>